<evidence type="ECO:0000313" key="1">
    <source>
        <dbReference type="EMBL" id="CTP86407.1"/>
    </source>
</evidence>
<dbReference type="SUPFAM" id="SSF52540">
    <property type="entry name" value="P-loop containing nucleoside triphosphate hydrolases"/>
    <property type="match status" value="1"/>
</dbReference>
<evidence type="ECO:0000313" key="2">
    <source>
        <dbReference type="Proteomes" id="UP000046187"/>
    </source>
</evidence>
<dbReference type="InterPro" id="IPR011990">
    <property type="entry name" value="TPR-like_helical_dom_sf"/>
</dbReference>
<name>A0A0K2ZN57_9XANT</name>
<dbReference type="Proteomes" id="UP000046187">
    <property type="component" value="Unassembled WGS sequence"/>
</dbReference>
<reference evidence="2" key="1">
    <citation type="submission" date="2015-07" db="EMBL/GenBank/DDBJ databases">
        <authorList>
            <person name="Wibberg D."/>
        </authorList>
    </citation>
    <scope>NUCLEOTIDE SEQUENCE [LARGE SCALE GENOMIC DNA]</scope>
</reference>
<dbReference type="RefSeq" id="WP_053835010.1">
    <property type="nucleotide sequence ID" value="NZ_CXOI01000024.1"/>
</dbReference>
<dbReference type="PANTHER" id="PTHR12558">
    <property type="entry name" value="CELL DIVISION CYCLE 16,23,27"/>
    <property type="match status" value="1"/>
</dbReference>
<dbReference type="AlphaFoldDB" id="A0A0K2ZN57"/>
<dbReference type="EMBL" id="CXOI01000024">
    <property type="protein sequence ID" value="CTP86407.1"/>
    <property type="molecule type" value="Genomic_DNA"/>
</dbReference>
<dbReference type="SMART" id="SM00028">
    <property type="entry name" value="TPR"/>
    <property type="match status" value="7"/>
</dbReference>
<dbReference type="Pfam" id="PF13432">
    <property type="entry name" value="TPR_16"/>
    <property type="match status" value="2"/>
</dbReference>
<organism evidence="1 2">
    <name type="scientific">Xanthomonas graminis pv. arrhenatheri LMG 727</name>
    <dbReference type="NCBI Taxonomy" id="1195923"/>
    <lineage>
        <taxon>Bacteria</taxon>
        <taxon>Pseudomonadati</taxon>
        <taxon>Pseudomonadota</taxon>
        <taxon>Gammaproteobacteria</taxon>
        <taxon>Lysobacterales</taxon>
        <taxon>Lysobacteraceae</taxon>
        <taxon>Xanthomonas</taxon>
        <taxon>Xanthomonas translucens group</taxon>
        <taxon>Xanthomonas graminis</taxon>
    </lineage>
</organism>
<dbReference type="InterPro" id="IPR027417">
    <property type="entry name" value="P-loop_NTPase"/>
</dbReference>
<dbReference type="SUPFAM" id="SSF48452">
    <property type="entry name" value="TPR-like"/>
    <property type="match status" value="3"/>
</dbReference>
<accession>A0A0K2ZN57</accession>
<keyword evidence="2" id="KW-1185">Reference proteome</keyword>
<proteinExistence type="predicted"/>
<dbReference type="Gene3D" id="1.25.40.10">
    <property type="entry name" value="Tetratricopeptide repeat domain"/>
    <property type="match status" value="3"/>
</dbReference>
<dbReference type="InterPro" id="IPR019734">
    <property type="entry name" value="TPR_rpt"/>
</dbReference>
<dbReference type="Gene3D" id="3.40.50.300">
    <property type="entry name" value="P-loop containing nucleotide triphosphate hydrolases"/>
    <property type="match status" value="1"/>
</dbReference>
<gene>
    <name evidence="1" type="ORF">XTALMG727_1663</name>
</gene>
<protein>
    <submittedName>
        <fullName evidence="1">Uncharacterized protein</fullName>
    </submittedName>
</protein>
<dbReference type="Pfam" id="PF14559">
    <property type="entry name" value="TPR_19"/>
    <property type="match status" value="1"/>
</dbReference>
<sequence length="690" mass="74594">MQEQILDALRRQADADALRIAQAWVADAGADAQAHRWLSLAQQQNDDTAAALHSIDQAIALAPEDAGLHLLRAGLLLSGNDIAQAEDALTRTAALDPNQFLAYVMRAHLALGRGDLDEVERLSRTAARLDPDHPQLLGLDGMLALRRGDADRALALLSRASKALPDDPRLLYALGFAYLDKQHLAFAETAFRRVATLARGSSALMALVAQLAHRQGRLDDAIAALDAVLADPRSDTAGMRRLAGEYALQAGRPADALEHLRRALGAAPADRRTLHAALIAWQRLGAVEDARATLEAALATTTDAHDLWLARLALEPVGGAEARALIARWQAAMPGHLPALEAQLRVHDMAGERDQGEAVAQRIVALEPGRISGEERLVEALLERGEHHAAIAHVRDLMQRMPETEQTVLRPWLAAVQDRAGRPAEALATWLAFHQEQLPQRLPLPPLGQAPAQWPALAEIDPQVRARPLFVWGAPGSGVERVVAVMDAASQVLRSDRFGAQPPTDGFQRYRSVTELDSGERDGAALIAEWRAQLPARGIDDGNIVDWLLWWDNALLRALRPQLPEGRLLIALRDPRDMLLDWLANGAPAPLGLATAETGAHWLAAVLTQVADLHEQDLYPHRLLRLDGIEADPAGVAAALQQAFGVPFPSVPTIGPPRLPSGHWRAYAAPLAAAFALLTPVAVRLGYTET</sequence>
<dbReference type="PANTHER" id="PTHR12558:SF13">
    <property type="entry name" value="CELL DIVISION CYCLE PROTEIN 27 HOMOLOG"/>
    <property type="match status" value="1"/>
</dbReference>